<keyword evidence="5 13" id="KW-0808">Transferase</keyword>
<dbReference type="PROSITE" id="PS50885">
    <property type="entry name" value="HAMP"/>
    <property type="match status" value="1"/>
</dbReference>
<evidence type="ECO:0000256" key="5">
    <source>
        <dbReference type="ARBA" id="ARBA00022679"/>
    </source>
</evidence>
<keyword evidence="10" id="KW-0812">Transmembrane</keyword>
<dbReference type="SUPFAM" id="SSF158472">
    <property type="entry name" value="HAMP domain-like"/>
    <property type="match status" value="1"/>
</dbReference>
<dbReference type="AlphaFoldDB" id="A0A517N9F5"/>
<feature type="domain" description="Histidine kinase" evidence="11">
    <location>
        <begin position="313"/>
        <end position="537"/>
    </location>
</feature>
<protein>
    <recommendedName>
        <fullName evidence="3">histidine kinase</fullName>
        <ecNumber evidence="3">2.7.13.3</ecNumber>
    </recommendedName>
</protein>
<dbReference type="CDD" id="cd06225">
    <property type="entry name" value="HAMP"/>
    <property type="match status" value="1"/>
</dbReference>
<keyword evidence="4" id="KW-0597">Phosphoprotein</keyword>
<evidence type="ECO:0000313" key="13">
    <source>
        <dbReference type="EMBL" id="QDT03628.1"/>
    </source>
</evidence>
<dbReference type="Gene3D" id="1.10.287.130">
    <property type="match status" value="1"/>
</dbReference>
<keyword evidence="6" id="KW-0547">Nucleotide-binding</keyword>
<dbReference type="InterPro" id="IPR003661">
    <property type="entry name" value="HisK_dim/P_dom"/>
</dbReference>
<dbReference type="InterPro" id="IPR004358">
    <property type="entry name" value="Sig_transdc_His_kin-like_C"/>
</dbReference>
<dbReference type="InterPro" id="IPR005467">
    <property type="entry name" value="His_kinase_dom"/>
</dbReference>
<dbReference type="PRINTS" id="PR00344">
    <property type="entry name" value="BCTRLSENSOR"/>
</dbReference>
<dbReference type="EC" id="2.7.13.3" evidence="3"/>
<evidence type="ECO:0000256" key="8">
    <source>
        <dbReference type="ARBA" id="ARBA00022840"/>
    </source>
</evidence>
<dbReference type="Pfam" id="PF00512">
    <property type="entry name" value="HisKA"/>
    <property type="match status" value="1"/>
</dbReference>
<feature type="domain" description="HAMP" evidence="12">
    <location>
        <begin position="226"/>
        <end position="278"/>
    </location>
</feature>
<keyword evidence="7" id="KW-0418">Kinase</keyword>
<dbReference type="SMART" id="SM00304">
    <property type="entry name" value="HAMP"/>
    <property type="match status" value="1"/>
</dbReference>
<evidence type="ECO:0000256" key="10">
    <source>
        <dbReference type="SAM" id="Phobius"/>
    </source>
</evidence>
<dbReference type="Pfam" id="PF00672">
    <property type="entry name" value="HAMP"/>
    <property type="match status" value="1"/>
</dbReference>
<dbReference type="InterPro" id="IPR003594">
    <property type="entry name" value="HATPase_dom"/>
</dbReference>
<keyword evidence="10" id="KW-0472">Membrane</keyword>
<dbReference type="GO" id="GO:0000155">
    <property type="term" value="F:phosphorelay sensor kinase activity"/>
    <property type="evidence" value="ECO:0007669"/>
    <property type="project" value="InterPro"/>
</dbReference>
<proteinExistence type="predicted"/>
<dbReference type="GO" id="GO:0005524">
    <property type="term" value="F:ATP binding"/>
    <property type="evidence" value="ECO:0007669"/>
    <property type="project" value="UniProtKB-KW"/>
</dbReference>
<keyword evidence="14" id="KW-1185">Reference proteome</keyword>
<reference evidence="13 14" key="1">
    <citation type="submission" date="2019-02" db="EMBL/GenBank/DDBJ databases">
        <title>Deep-cultivation of Planctomycetes and their phenomic and genomic characterization uncovers novel biology.</title>
        <authorList>
            <person name="Wiegand S."/>
            <person name="Jogler M."/>
            <person name="Boedeker C."/>
            <person name="Pinto D."/>
            <person name="Vollmers J."/>
            <person name="Rivas-Marin E."/>
            <person name="Kohn T."/>
            <person name="Peeters S.H."/>
            <person name="Heuer A."/>
            <person name="Rast P."/>
            <person name="Oberbeckmann S."/>
            <person name="Bunk B."/>
            <person name="Jeske O."/>
            <person name="Meyerdierks A."/>
            <person name="Storesund J.E."/>
            <person name="Kallscheuer N."/>
            <person name="Luecker S."/>
            <person name="Lage O.M."/>
            <person name="Pohl T."/>
            <person name="Merkel B.J."/>
            <person name="Hornburger P."/>
            <person name="Mueller R.-W."/>
            <person name="Bruemmer F."/>
            <person name="Labrenz M."/>
            <person name="Spormann A.M."/>
            <person name="Op den Camp H."/>
            <person name="Overmann J."/>
            <person name="Amann R."/>
            <person name="Jetten M.S.M."/>
            <person name="Mascher T."/>
            <person name="Medema M.H."/>
            <person name="Devos D.P."/>
            <person name="Kaster A.-K."/>
            <person name="Ovreas L."/>
            <person name="Rohde M."/>
            <person name="Galperin M.Y."/>
            <person name="Jogler C."/>
        </authorList>
    </citation>
    <scope>NUCLEOTIDE SEQUENCE [LARGE SCALE GENOMIC DNA]</scope>
    <source>
        <strain evidence="13 14">K22_7</strain>
    </source>
</reference>
<dbReference type="SUPFAM" id="SSF55874">
    <property type="entry name" value="ATPase domain of HSP90 chaperone/DNA topoisomerase II/histidine kinase"/>
    <property type="match status" value="1"/>
</dbReference>
<evidence type="ECO:0000259" key="12">
    <source>
        <dbReference type="PROSITE" id="PS50885"/>
    </source>
</evidence>
<gene>
    <name evidence="13" type="primary">dctB_2</name>
    <name evidence="13" type="ORF">K227x_20120</name>
</gene>
<evidence type="ECO:0000256" key="7">
    <source>
        <dbReference type="ARBA" id="ARBA00022777"/>
    </source>
</evidence>
<dbReference type="InterPro" id="IPR036097">
    <property type="entry name" value="HisK_dim/P_sf"/>
</dbReference>
<keyword evidence="10" id="KW-1133">Transmembrane helix</keyword>
<dbReference type="GO" id="GO:0016020">
    <property type="term" value="C:membrane"/>
    <property type="evidence" value="ECO:0007669"/>
    <property type="project" value="UniProtKB-SubCell"/>
</dbReference>
<name>A0A517N9F5_9BACT</name>
<dbReference type="KEGG" id="rlc:K227x_20120"/>
<organism evidence="13 14">
    <name type="scientific">Rubripirellula lacrimiformis</name>
    <dbReference type="NCBI Taxonomy" id="1930273"/>
    <lineage>
        <taxon>Bacteria</taxon>
        <taxon>Pseudomonadati</taxon>
        <taxon>Planctomycetota</taxon>
        <taxon>Planctomycetia</taxon>
        <taxon>Pirellulales</taxon>
        <taxon>Pirellulaceae</taxon>
        <taxon>Rubripirellula</taxon>
    </lineage>
</organism>
<dbReference type="SMART" id="SM00388">
    <property type="entry name" value="HisKA"/>
    <property type="match status" value="1"/>
</dbReference>
<dbReference type="Pfam" id="PF02518">
    <property type="entry name" value="HATPase_c"/>
    <property type="match status" value="1"/>
</dbReference>
<dbReference type="CDD" id="cd00082">
    <property type="entry name" value="HisKA"/>
    <property type="match status" value="1"/>
</dbReference>
<dbReference type="InterPro" id="IPR003660">
    <property type="entry name" value="HAMP_dom"/>
</dbReference>
<dbReference type="PANTHER" id="PTHR43065:SF46">
    <property type="entry name" value="C4-DICARBOXYLATE TRANSPORT SENSOR PROTEIN DCTB"/>
    <property type="match status" value="1"/>
</dbReference>
<keyword evidence="9" id="KW-0902">Two-component regulatory system</keyword>
<evidence type="ECO:0000256" key="9">
    <source>
        <dbReference type="ARBA" id="ARBA00023012"/>
    </source>
</evidence>
<evidence type="ECO:0000259" key="11">
    <source>
        <dbReference type="PROSITE" id="PS50109"/>
    </source>
</evidence>
<comment type="subcellular location">
    <subcellularLocation>
        <location evidence="2">Membrane</location>
    </subcellularLocation>
</comment>
<feature type="transmembrane region" description="Helical" evidence="10">
    <location>
        <begin position="12"/>
        <end position="33"/>
    </location>
</feature>
<dbReference type="PROSITE" id="PS50109">
    <property type="entry name" value="HIS_KIN"/>
    <property type="match status" value="1"/>
</dbReference>
<accession>A0A517N9F5</accession>
<dbReference type="SUPFAM" id="SSF47384">
    <property type="entry name" value="Homodimeric domain of signal transducing histidine kinase"/>
    <property type="match status" value="1"/>
</dbReference>
<comment type="catalytic activity">
    <reaction evidence="1">
        <text>ATP + protein L-histidine = ADP + protein N-phospho-L-histidine.</text>
        <dbReference type="EC" id="2.7.13.3"/>
    </reaction>
</comment>
<feature type="transmembrane region" description="Helical" evidence="10">
    <location>
        <begin position="205"/>
        <end position="224"/>
    </location>
</feature>
<dbReference type="InterPro" id="IPR036890">
    <property type="entry name" value="HATPase_C_sf"/>
</dbReference>
<evidence type="ECO:0000256" key="4">
    <source>
        <dbReference type="ARBA" id="ARBA00022553"/>
    </source>
</evidence>
<dbReference type="SMART" id="SM00387">
    <property type="entry name" value="HATPase_c"/>
    <property type="match status" value="1"/>
</dbReference>
<dbReference type="PANTHER" id="PTHR43065">
    <property type="entry name" value="SENSOR HISTIDINE KINASE"/>
    <property type="match status" value="1"/>
</dbReference>
<evidence type="ECO:0000256" key="6">
    <source>
        <dbReference type="ARBA" id="ARBA00022741"/>
    </source>
</evidence>
<sequence>MLKRRSIRTKLIIAMTLLSAIVLLLAFSSFWGLNRYRRLAEAVSQRATEIPCVNELNRYALTMRESHLRSSELSDHQGMIHSSSMVDPLFDMRQVENAKFNHAVLKFGFDLARYESRVELSSGATSLLVGDVQQIDSIDAIVRAFDRLEAFRRKPRVMDAIQKAELGQLIDQLVDLTDQHLAIIHGSMAKVSNDVRGEYRTWMTLARTCSVAAILIMVVLLWSFNSLVVKPFRTLLDGSRLVAGGQFDHRIDLGTGDELSELAVAMNQMTDRFQGALAKVNAWCNNLDRQVQERTREVIQNEQLASVGFLAAGVAHEINNPLATIAWSAESLQSRMSELAGVSQSQRMVDDELYDALTTNLRRIEDEAYRCKGITEKLLDFSRLNEVRRAPTDLTELVQDVIAMVGTVGKFRCKSIIPHTEGPVIAEVNAQEIRQVVLNLLTNALESVDVDGAVQVQVRGDQDGAMIVVEDNGCGMSEEVIQHLFEPFFTRRRDGTGTGLGLSITYRIISQHGGSLTPQSDGVGKGSRMELSLPYQPSDTDIHGSHRFPIRPMQRISQAA</sequence>
<evidence type="ECO:0000256" key="1">
    <source>
        <dbReference type="ARBA" id="ARBA00000085"/>
    </source>
</evidence>
<evidence type="ECO:0000256" key="3">
    <source>
        <dbReference type="ARBA" id="ARBA00012438"/>
    </source>
</evidence>
<evidence type="ECO:0000313" key="14">
    <source>
        <dbReference type="Proteomes" id="UP000318538"/>
    </source>
</evidence>
<dbReference type="Proteomes" id="UP000318538">
    <property type="component" value="Chromosome"/>
</dbReference>
<dbReference type="Gene3D" id="3.30.565.10">
    <property type="entry name" value="Histidine kinase-like ATPase, C-terminal domain"/>
    <property type="match status" value="1"/>
</dbReference>
<evidence type="ECO:0000256" key="2">
    <source>
        <dbReference type="ARBA" id="ARBA00004370"/>
    </source>
</evidence>
<dbReference type="Gene3D" id="6.10.340.10">
    <property type="match status" value="1"/>
</dbReference>
<keyword evidence="8" id="KW-0067">ATP-binding</keyword>
<dbReference type="EMBL" id="CP036525">
    <property type="protein sequence ID" value="QDT03628.1"/>
    <property type="molecule type" value="Genomic_DNA"/>
</dbReference>